<organism evidence="4 5">
    <name type="scientific">Microbacterium testaceum</name>
    <name type="common">Aureobacterium testaceum</name>
    <name type="synonym">Brevibacterium testaceum</name>
    <dbReference type="NCBI Taxonomy" id="2033"/>
    <lineage>
        <taxon>Bacteria</taxon>
        <taxon>Bacillati</taxon>
        <taxon>Actinomycetota</taxon>
        <taxon>Actinomycetes</taxon>
        <taxon>Micrococcales</taxon>
        <taxon>Microbacteriaceae</taxon>
        <taxon>Microbacterium</taxon>
    </lineage>
</organism>
<reference evidence="4 5" key="1">
    <citation type="journal article" date="2016" name="Front. Microbiol.">
        <title>Genomic Resource of Rice Seed Associated Bacteria.</title>
        <authorList>
            <person name="Midha S."/>
            <person name="Bansal K."/>
            <person name="Sharma S."/>
            <person name="Kumar N."/>
            <person name="Patil P.P."/>
            <person name="Chaudhry V."/>
            <person name="Patil P.B."/>
        </authorList>
    </citation>
    <scope>NUCLEOTIDE SEQUENCE [LARGE SCALE GENOMIC DNA]</scope>
    <source>
        <strain evidence="4 5">NS220</strain>
    </source>
</reference>
<dbReference type="Pfam" id="PF05592">
    <property type="entry name" value="Bac_rhamnosid"/>
    <property type="match status" value="1"/>
</dbReference>
<dbReference type="RefSeq" id="WP_153004396.1">
    <property type="nucleotide sequence ID" value="NZ_LDRT01000283.1"/>
</dbReference>
<accession>A0A147EC26</accession>
<dbReference type="InterPro" id="IPR012341">
    <property type="entry name" value="6hp_glycosidase-like_sf"/>
</dbReference>
<dbReference type="InterPro" id="IPR008902">
    <property type="entry name" value="Rhamnosid_concanavalin"/>
</dbReference>
<feature type="domain" description="Alpha-L-rhamnosidase six-hairpin glycosidase" evidence="3">
    <location>
        <begin position="175"/>
        <end position="253"/>
    </location>
</feature>
<dbReference type="AlphaFoldDB" id="A0A147EC26"/>
<feature type="non-terminal residue" evidence="4">
    <location>
        <position position="254"/>
    </location>
</feature>
<evidence type="ECO:0000259" key="2">
    <source>
        <dbReference type="Pfam" id="PF08531"/>
    </source>
</evidence>
<feature type="domain" description="Alpha-L-rhamnosidase concanavalin-like" evidence="1">
    <location>
        <begin position="67"/>
        <end position="167"/>
    </location>
</feature>
<dbReference type="InterPro" id="IPR035396">
    <property type="entry name" value="Bac_rhamnosid6H"/>
</dbReference>
<sequence length="254" mass="28681">DGPVRYADLAVGELHDARVAWDDWSTPDFDDTAWEPVAVVQAEQSLLPFVGEPVRRVLEVPAERIVRTPAGERVVDFGQVIAGRVRFRVRGERGSVVRLEHSEVLDQHGDYFANIVGPNKDQTDVYILRGDPEGETWEPAFTFHGFRYVRIQGFPGDANPEDFTAVVTASDLPVIGHLETSDARLNRLHENVRWSQRANFLSIPTDCPQRERYGWTGDLQVFAETAATNMSVGPFLTRWLRIVRDDQLPDGQIM</sequence>
<dbReference type="OrthoDB" id="9761045at2"/>
<feature type="non-terminal residue" evidence="4">
    <location>
        <position position="1"/>
    </location>
</feature>
<dbReference type="PANTHER" id="PTHR33307:SF6">
    <property type="entry name" value="ALPHA-RHAMNOSIDASE (EUROFUNG)-RELATED"/>
    <property type="match status" value="1"/>
</dbReference>
<dbReference type="Pfam" id="PF17389">
    <property type="entry name" value="Bac_rhamnosid6H"/>
    <property type="match status" value="1"/>
</dbReference>
<evidence type="ECO:0000313" key="5">
    <source>
        <dbReference type="Proteomes" id="UP000075025"/>
    </source>
</evidence>
<dbReference type="PANTHER" id="PTHR33307">
    <property type="entry name" value="ALPHA-RHAMNOSIDASE (EUROFUNG)"/>
    <property type="match status" value="1"/>
</dbReference>
<dbReference type="Proteomes" id="UP000075025">
    <property type="component" value="Unassembled WGS sequence"/>
</dbReference>
<dbReference type="GO" id="GO:0005975">
    <property type="term" value="P:carbohydrate metabolic process"/>
    <property type="evidence" value="ECO:0007669"/>
    <property type="project" value="InterPro"/>
</dbReference>
<protein>
    <recommendedName>
        <fullName evidence="6">Alpha-L-rhamnosidase</fullName>
    </recommendedName>
</protein>
<dbReference type="Pfam" id="PF08531">
    <property type="entry name" value="Bac_rhamnosid_N"/>
    <property type="match status" value="1"/>
</dbReference>
<proteinExistence type="predicted"/>
<evidence type="ECO:0000259" key="1">
    <source>
        <dbReference type="Pfam" id="PF05592"/>
    </source>
</evidence>
<gene>
    <name evidence="4" type="ORF">NS220_19100</name>
</gene>
<comment type="caution">
    <text evidence="4">The sequence shown here is derived from an EMBL/GenBank/DDBJ whole genome shotgun (WGS) entry which is preliminary data.</text>
</comment>
<dbReference type="InterPro" id="IPR013737">
    <property type="entry name" value="Bac_rhamnosid_N"/>
</dbReference>
<dbReference type="Gene3D" id="1.50.10.10">
    <property type="match status" value="1"/>
</dbReference>
<name>A0A147EC26_MICTE</name>
<dbReference type="InterPro" id="IPR016007">
    <property type="entry name" value="Alpha_rhamnosid"/>
</dbReference>
<evidence type="ECO:0000259" key="3">
    <source>
        <dbReference type="Pfam" id="PF17389"/>
    </source>
</evidence>
<dbReference type="EMBL" id="LDRT01000283">
    <property type="protein sequence ID" value="KTR81943.1"/>
    <property type="molecule type" value="Genomic_DNA"/>
</dbReference>
<evidence type="ECO:0008006" key="6">
    <source>
        <dbReference type="Google" id="ProtNLM"/>
    </source>
</evidence>
<dbReference type="Gene3D" id="2.60.120.260">
    <property type="entry name" value="Galactose-binding domain-like"/>
    <property type="match status" value="2"/>
</dbReference>
<evidence type="ECO:0000313" key="4">
    <source>
        <dbReference type="EMBL" id="KTR81943.1"/>
    </source>
</evidence>
<feature type="domain" description="Bacterial alpha-L-rhamnosidase N-terminal" evidence="2">
    <location>
        <begin position="2"/>
        <end position="56"/>
    </location>
</feature>